<evidence type="ECO:0000313" key="3">
    <source>
        <dbReference type="Proteomes" id="UP001139486"/>
    </source>
</evidence>
<dbReference type="InterPro" id="IPR028098">
    <property type="entry name" value="Glyco_trans_4-like_N"/>
</dbReference>
<gene>
    <name evidence="2" type="ORF">M9979_15030</name>
</gene>
<dbReference type="Proteomes" id="UP001139486">
    <property type="component" value="Unassembled WGS sequence"/>
</dbReference>
<dbReference type="Pfam" id="PF13439">
    <property type="entry name" value="Glyco_transf_4"/>
    <property type="match status" value="1"/>
</dbReference>
<proteinExistence type="predicted"/>
<evidence type="ECO:0000259" key="1">
    <source>
        <dbReference type="Pfam" id="PF13439"/>
    </source>
</evidence>
<reference evidence="2" key="1">
    <citation type="submission" date="2022-05" db="EMBL/GenBank/DDBJ databases">
        <title>Sphingomonas sp. strain RP10 Genome sequencing and assembly.</title>
        <authorList>
            <person name="Kim I."/>
        </authorList>
    </citation>
    <scope>NUCLEOTIDE SEQUENCE</scope>
    <source>
        <strain evidence="2">RP10</strain>
    </source>
</reference>
<accession>A0A9X2KS00</accession>
<comment type="caution">
    <text evidence="2">The sequence shown here is derived from an EMBL/GenBank/DDBJ whole genome shotgun (WGS) entry which is preliminary data.</text>
</comment>
<feature type="domain" description="Glycosyltransferase subfamily 4-like N-terminal" evidence="1">
    <location>
        <begin position="22"/>
        <end position="95"/>
    </location>
</feature>
<protein>
    <recommendedName>
        <fullName evidence="1">Glycosyltransferase subfamily 4-like N-terminal domain-containing protein</fullName>
    </recommendedName>
</protein>
<keyword evidence="3" id="KW-1185">Reference proteome</keyword>
<dbReference type="RefSeq" id="WP_254290173.1">
    <property type="nucleotide sequence ID" value="NZ_JAMLDY010000021.1"/>
</dbReference>
<dbReference type="AlphaFoldDB" id="A0A9X2KS00"/>
<dbReference type="GO" id="GO:0016757">
    <property type="term" value="F:glycosyltransferase activity"/>
    <property type="evidence" value="ECO:0007669"/>
    <property type="project" value="UniProtKB-ARBA"/>
</dbReference>
<dbReference type="EMBL" id="JAMLDY010000021">
    <property type="protein sequence ID" value="MCP3736181.1"/>
    <property type="molecule type" value="Genomic_DNA"/>
</dbReference>
<evidence type="ECO:0000313" key="2">
    <source>
        <dbReference type="EMBL" id="MCP3736181.1"/>
    </source>
</evidence>
<name>A0A9X2KS00_9SPHN</name>
<sequence length="160" mass="17618">MRHRGVYDAIIYLGDPNVISTWIGAALAQLRKTPVVFWGHGWKRPEAMVKKTLRRMFYSLADHFFVYASRSKRLGVMNGASPERITVVYNSLDLDVADDVVRRIEAKGLNDTRPGTVRPPGSPVADMFGTDHAFMPVRPAAGCRGIAGEAPEGGEYTARG</sequence>
<dbReference type="Gene3D" id="3.40.50.2000">
    <property type="entry name" value="Glycogen Phosphorylase B"/>
    <property type="match status" value="1"/>
</dbReference>
<organism evidence="2 3">
    <name type="scientific">Sphingomonas liriopis</name>
    <dbReference type="NCBI Taxonomy" id="2949094"/>
    <lineage>
        <taxon>Bacteria</taxon>
        <taxon>Pseudomonadati</taxon>
        <taxon>Pseudomonadota</taxon>
        <taxon>Alphaproteobacteria</taxon>
        <taxon>Sphingomonadales</taxon>
        <taxon>Sphingomonadaceae</taxon>
        <taxon>Sphingomonas</taxon>
    </lineage>
</organism>
<dbReference type="SUPFAM" id="SSF53756">
    <property type="entry name" value="UDP-Glycosyltransferase/glycogen phosphorylase"/>
    <property type="match status" value="1"/>
</dbReference>